<dbReference type="Proteomes" id="UP001163846">
    <property type="component" value="Unassembled WGS sequence"/>
</dbReference>
<accession>A0AA38UBS7</accession>
<dbReference type="Pfam" id="PF16486">
    <property type="entry name" value="ArgoN"/>
    <property type="match status" value="1"/>
</dbReference>
<name>A0AA38UBS7_9AGAR</name>
<organism evidence="3 4">
    <name type="scientific">Lentinula raphanica</name>
    <dbReference type="NCBI Taxonomy" id="153919"/>
    <lineage>
        <taxon>Eukaryota</taxon>
        <taxon>Fungi</taxon>
        <taxon>Dikarya</taxon>
        <taxon>Basidiomycota</taxon>
        <taxon>Agaricomycotina</taxon>
        <taxon>Agaricomycetes</taxon>
        <taxon>Agaricomycetidae</taxon>
        <taxon>Agaricales</taxon>
        <taxon>Marasmiineae</taxon>
        <taxon>Omphalotaceae</taxon>
        <taxon>Lentinula</taxon>
    </lineage>
</organism>
<evidence type="ECO:0000259" key="2">
    <source>
        <dbReference type="PROSITE" id="PS50822"/>
    </source>
</evidence>
<dbReference type="Gene3D" id="3.40.50.2300">
    <property type="match status" value="1"/>
</dbReference>
<dbReference type="SUPFAM" id="SSF53098">
    <property type="entry name" value="Ribonuclease H-like"/>
    <property type="match status" value="1"/>
</dbReference>
<evidence type="ECO:0000313" key="4">
    <source>
        <dbReference type="Proteomes" id="UP001163846"/>
    </source>
</evidence>
<dbReference type="Gene3D" id="2.170.260.10">
    <property type="entry name" value="paz domain"/>
    <property type="match status" value="1"/>
</dbReference>
<dbReference type="Pfam" id="PF16488">
    <property type="entry name" value="ArgoL2"/>
    <property type="match status" value="1"/>
</dbReference>
<protein>
    <submittedName>
        <fullName evidence="3">Piwi domain-containing protein</fullName>
    </submittedName>
</protein>
<dbReference type="InterPro" id="IPR003165">
    <property type="entry name" value="Piwi"/>
</dbReference>
<dbReference type="InterPro" id="IPR036085">
    <property type="entry name" value="PAZ_dom_sf"/>
</dbReference>
<dbReference type="InterPro" id="IPR032472">
    <property type="entry name" value="ArgoL2"/>
</dbReference>
<dbReference type="InterPro" id="IPR012337">
    <property type="entry name" value="RNaseH-like_sf"/>
</dbReference>
<dbReference type="AlphaFoldDB" id="A0AA38UBS7"/>
<dbReference type="GO" id="GO:0003676">
    <property type="term" value="F:nucleic acid binding"/>
    <property type="evidence" value="ECO:0007669"/>
    <property type="project" value="InterPro"/>
</dbReference>
<dbReference type="SMART" id="SM00950">
    <property type="entry name" value="Piwi"/>
    <property type="match status" value="1"/>
</dbReference>
<evidence type="ECO:0000256" key="1">
    <source>
        <dbReference type="SAM" id="MobiDB-lite"/>
    </source>
</evidence>
<evidence type="ECO:0000313" key="3">
    <source>
        <dbReference type="EMBL" id="KAJ3836579.1"/>
    </source>
</evidence>
<sequence length="878" mass="98838">MNPNQHPRYGVLGTRLEADVNAFKLSWAEHSIVTHYDAMKPNFNGPAGKDIVIGGEKGNEIMQRLQVTLRPDLFPKPGAFDGKKNLFAFKAFNFISERFEVPWDRDQTQPVQGRRLKTVSIQIVRVNEVNISLLARVLSGQEQGNPASIGPGTDVATSLNMLQMFLQAAPKLAAGNLHKGKCVYVQRRRGNRAGVDVREFRMGPVKFTDGIFQSARMTIRSLLVNIDFSVGVVLQDMTLEQLCMSFFNCRDVRDIGSRCANQGNFDSLRQFLRDVKISIQIPGKSMKSKGRRAIRSLIRDVGPHSFDRNGVPTTIREYFMSAHAYNIAPRSLGVTIGNHEIFPIGVCVVPEQLYKSKLQPEYVREVLNFVPKNPRERLQRIKAGWQSLEYENSEFLRGADIRVHPEPLMISGRVLDPPRIKYGGDSKDPQADNLKQPPTFPLQKPGTWDMMKRRFLAPVTPSFVLVLNLTGYQDTPEMRIFLEQLFGKVLPDKGITVEHTSPIINDSGSDLYSLIKRETQTPQGLLVLAFLPENAAELYVNVKRVGDTKLGVPTQCIRWSQKLVQTVRNNRGLDQYLNNLALKINGRCGGINHVPASEAMSFLTAKPTMVIGADVSHPSPGSSAPSFASLVSSWDQNCSVYRAQMKVQPHRQEIIESLADMLTVAIEMFRKQAGDNKLYRIFFFRDGVSEGEFETVRQYELNVLKELLFKLYGNNRPKITFIIVGKRHHFRFFPRSEGPRFGADNSGNCPAGFVVDRGIEHPVYSDFYLQSQPGLKGTSIPAHYTVIEDENLNGKGDHLQSVAYALCHTYQRSTRSVKIPAPVYYADLVCQRAKFHFSPRFGNRLDGLSDAATDEAPEDIAGEFRDVKNNLSRTMYFM</sequence>
<dbReference type="InterPro" id="IPR036397">
    <property type="entry name" value="RNaseH_sf"/>
</dbReference>
<dbReference type="PANTHER" id="PTHR22891">
    <property type="entry name" value="EUKARYOTIC TRANSLATION INITIATION FACTOR 2C"/>
    <property type="match status" value="1"/>
</dbReference>
<feature type="region of interest" description="Disordered" evidence="1">
    <location>
        <begin position="421"/>
        <end position="443"/>
    </location>
</feature>
<keyword evidence="4" id="KW-1185">Reference proteome</keyword>
<dbReference type="InterPro" id="IPR032474">
    <property type="entry name" value="Argonaute_N"/>
</dbReference>
<feature type="compositionally biased region" description="Basic and acidic residues" evidence="1">
    <location>
        <begin position="421"/>
        <end position="430"/>
    </location>
</feature>
<dbReference type="PROSITE" id="PS50822">
    <property type="entry name" value="PIWI"/>
    <property type="match status" value="1"/>
</dbReference>
<comment type="caution">
    <text evidence="3">The sequence shown here is derived from an EMBL/GenBank/DDBJ whole genome shotgun (WGS) entry which is preliminary data.</text>
</comment>
<reference evidence="3" key="1">
    <citation type="submission" date="2022-08" db="EMBL/GenBank/DDBJ databases">
        <authorList>
            <consortium name="DOE Joint Genome Institute"/>
            <person name="Min B."/>
            <person name="Riley R."/>
            <person name="Sierra-Patev S."/>
            <person name="Naranjo-Ortiz M."/>
            <person name="Looney B."/>
            <person name="Konkel Z."/>
            <person name="Slot J.C."/>
            <person name="Sakamoto Y."/>
            <person name="Steenwyk J.L."/>
            <person name="Rokas A."/>
            <person name="Carro J."/>
            <person name="Camarero S."/>
            <person name="Ferreira P."/>
            <person name="Molpeceres G."/>
            <person name="Ruiz-Duenas F.J."/>
            <person name="Serrano A."/>
            <person name="Henrissat B."/>
            <person name="Drula E."/>
            <person name="Hughes K.W."/>
            <person name="Mata J.L."/>
            <person name="Ishikawa N.K."/>
            <person name="Vargas-Isla R."/>
            <person name="Ushijima S."/>
            <person name="Smith C.A."/>
            <person name="Ahrendt S."/>
            <person name="Andreopoulos W."/>
            <person name="He G."/>
            <person name="Labutti K."/>
            <person name="Lipzen A."/>
            <person name="Ng V."/>
            <person name="Sandor L."/>
            <person name="Barry K."/>
            <person name="Martinez A.T."/>
            <person name="Xiao Y."/>
            <person name="Gibbons J.G."/>
            <person name="Terashima K."/>
            <person name="Hibbett D.S."/>
            <person name="Grigoriev I.V."/>
        </authorList>
    </citation>
    <scope>NUCLEOTIDE SEQUENCE</scope>
    <source>
        <strain evidence="3">TFB9207</strain>
    </source>
</reference>
<proteinExistence type="predicted"/>
<feature type="domain" description="Piwi" evidence="2">
    <location>
        <begin position="526"/>
        <end position="838"/>
    </location>
</feature>
<gene>
    <name evidence="3" type="ORF">F5878DRAFT_624814</name>
</gene>
<dbReference type="InterPro" id="IPR045246">
    <property type="entry name" value="Piwi_ago-like"/>
</dbReference>
<dbReference type="Pfam" id="PF02171">
    <property type="entry name" value="Piwi"/>
    <property type="match status" value="1"/>
</dbReference>
<dbReference type="EMBL" id="MU806309">
    <property type="protein sequence ID" value="KAJ3836579.1"/>
    <property type="molecule type" value="Genomic_DNA"/>
</dbReference>
<dbReference type="SUPFAM" id="SSF101690">
    <property type="entry name" value="PAZ domain"/>
    <property type="match status" value="1"/>
</dbReference>
<dbReference type="Gene3D" id="3.30.420.10">
    <property type="entry name" value="Ribonuclease H-like superfamily/Ribonuclease H"/>
    <property type="match status" value="1"/>
</dbReference>
<dbReference type="CDD" id="cd04657">
    <property type="entry name" value="Piwi_ago-like"/>
    <property type="match status" value="1"/>
</dbReference>